<protein>
    <submittedName>
        <fullName evidence="5">ABC transporter ATP-binding protein</fullName>
    </submittedName>
</protein>
<accession>A0A1L5F5A1</accession>
<dbReference type="InterPro" id="IPR017871">
    <property type="entry name" value="ABC_transporter-like_CS"/>
</dbReference>
<dbReference type="Gene3D" id="3.40.50.300">
    <property type="entry name" value="P-loop containing nucleotide triphosphate hydrolases"/>
    <property type="match status" value="1"/>
</dbReference>
<dbReference type="RefSeq" id="WP_073537874.1">
    <property type="nucleotide sequence ID" value="NZ_CP018335.1"/>
</dbReference>
<dbReference type="Pfam" id="PF00005">
    <property type="entry name" value="ABC_tran"/>
    <property type="match status" value="1"/>
</dbReference>
<evidence type="ECO:0000256" key="2">
    <source>
        <dbReference type="ARBA" id="ARBA00022741"/>
    </source>
</evidence>
<dbReference type="SUPFAM" id="SSF52540">
    <property type="entry name" value="P-loop containing nucleoside triphosphate hydrolases"/>
    <property type="match status" value="1"/>
</dbReference>
<dbReference type="PROSITE" id="PS00211">
    <property type="entry name" value="ABC_TRANSPORTER_1"/>
    <property type="match status" value="1"/>
</dbReference>
<evidence type="ECO:0000256" key="3">
    <source>
        <dbReference type="ARBA" id="ARBA00022840"/>
    </source>
</evidence>
<keyword evidence="2" id="KW-0547">Nucleotide-binding</keyword>
<dbReference type="InterPro" id="IPR050166">
    <property type="entry name" value="ABC_transporter_ATP-bind"/>
</dbReference>
<organism evidence="5 6">
    <name type="scientific">Clostridium kluyveri</name>
    <dbReference type="NCBI Taxonomy" id="1534"/>
    <lineage>
        <taxon>Bacteria</taxon>
        <taxon>Bacillati</taxon>
        <taxon>Bacillota</taxon>
        <taxon>Clostridia</taxon>
        <taxon>Eubacteriales</taxon>
        <taxon>Clostridiaceae</taxon>
        <taxon>Clostridium</taxon>
    </lineage>
</organism>
<sequence>MSQEAVQAILKPDFSTDVKLQVKNITKKFIIRKKQGGEYSTVTILDNISLEVKKGEFLVIVGPSGCGKTTLLDIFGGLSKPTEGTVSIDGEIVDEPDLNRGIVFQQYALFPWLTAAENVGFVLESQNVKKKERDKIVDELLELVGLSGFKNHYPHQLSGGMKQRAAIARALSFEPDILLMDEPFGALDSLTREILQRELLRIRNKTGKTIIFITHSIDEAVFLADRVVVMTVRPGTIKKIVKIPLSRCSRLENEDIRSTGEFVQTRQNLWALIKEEVFKSQKYSKEERK</sequence>
<feature type="domain" description="ABC transporter" evidence="4">
    <location>
        <begin position="20"/>
        <end position="253"/>
    </location>
</feature>
<keyword evidence="3 5" id="KW-0067">ATP-binding</keyword>
<reference evidence="5 6" key="1">
    <citation type="submission" date="2016-12" db="EMBL/GenBank/DDBJ databases">
        <title>Complete genome sequence of Clostridium kluyveri JZZ isolated from the pit mud of a Chinese flavor liquor-making factory.</title>
        <authorList>
            <person name="Wang Y."/>
        </authorList>
    </citation>
    <scope>NUCLEOTIDE SEQUENCE [LARGE SCALE GENOMIC DNA]</scope>
    <source>
        <strain evidence="5 6">JZZ</strain>
    </source>
</reference>
<dbReference type="InterPro" id="IPR003593">
    <property type="entry name" value="AAA+_ATPase"/>
</dbReference>
<dbReference type="PROSITE" id="PS50893">
    <property type="entry name" value="ABC_TRANSPORTER_2"/>
    <property type="match status" value="1"/>
</dbReference>
<evidence type="ECO:0000313" key="5">
    <source>
        <dbReference type="EMBL" id="APM38191.1"/>
    </source>
</evidence>
<dbReference type="AlphaFoldDB" id="A0A1L5F5A1"/>
<dbReference type="SMART" id="SM00382">
    <property type="entry name" value="AAA"/>
    <property type="match status" value="1"/>
</dbReference>
<gene>
    <name evidence="5" type="ORF">BS101_05270</name>
</gene>
<dbReference type="GO" id="GO:0005524">
    <property type="term" value="F:ATP binding"/>
    <property type="evidence" value="ECO:0007669"/>
    <property type="project" value="UniProtKB-KW"/>
</dbReference>
<evidence type="ECO:0000256" key="1">
    <source>
        <dbReference type="ARBA" id="ARBA00022448"/>
    </source>
</evidence>
<evidence type="ECO:0000313" key="6">
    <source>
        <dbReference type="Proteomes" id="UP000184604"/>
    </source>
</evidence>
<dbReference type="PANTHER" id="PTHR42788:SF13">
    <property type="entry name" value="ALIPHATIC SULFONATES IMPORT ATP-BINDING PROTEIN SSUB"/>
    <property type="match status" value="1"/>
</dbReference>
<dbReference type="InterPro" id="IPR027417">
    <property type="entry name" value="P-loop_NTPase"/>
</dbReference>
<dbReference type="InterPro" id="IPR003439">
    <property type="entry name" value="ABC_transporter-like_ATP-bd"/>
</dbReference>
<dbReference type="Proteomes" id="UP000184604">
    <property type="component" value="Chromosome"/>
</dbReference>
<keyword evidence="1" id="KW-0813">Transport</keyword>
<proteinExistence type="predicted"/>
<dbReference type="GO" id="GO:0016887">
    <property type="term" value="F:ATP hydrolysis activity"/>
    <property type="evidence" value="ECO:0007669"/>
    <property type="project" value="InterPro"/>
</dbReference>
<dbReference type="EMBL" id="CP018335">
    <property type="protein sequence ID" value="APM38191.1"/>
    <property type="molecule type" value="Genomic_DNA"/>
</dbReference>
<dbReference type="OrthoDB" id="9801958at2"/>
<name>A0A1L5F5A1_CLOKL</name>
<evidence type="ECO:0000259" key="4">
    <source>
        <dbReference type="PROSITE" id="PS50893"/>
    </source>
</evidence>
<dbReference type="CDD" id="cd03293">
    <property type="entry name" value="ABC_NrtD_SsuB_transporters"/>
    <property type="match status" value="1"/>
</dbReference>
<dbReference type="PANTHER" id="PTHR42788">
    <property type="entry name" value="TAURINE IMPORT ATP-BINDING PROTEIN-RELATED"/>
    <property type="match status" value="1"/>
</dbReference>